<dbReference type="Gene3D" id="2.130.10.10">
    <property type="entry name" value="YVTN repeat-like/Quinoprotein amine dehydrogenase"/>
    <property type="match status" value="2"/>
</dbReference>
<dbReference type="EMBL" id="ML119117">
    <property type="protein sequence ID" value="RPB14592.1"/>
    <property type="molecule type" value="Genomic_DNA"/>
</dbReference>
<protein>
    <submittedName>
        <fullName evidence="9">Glycoside hydrolase family 74 protein</fullName>
    </submittedName>
</protein>
<keyword evidence="5" id="KW-0326">Glycosidase</keyword>
<keyword evidence="2 9" id="KW-0378">Hydrolase</keyword>
<dbReference type="Proteomes" id="UP000277580">
    <property type="component" value="Unassembled WGS sequence"/>
</dbReference>
<dbReference type="STRING" id="1392247.A0A3N4KZA8"/>
<evidence type="ECO:0000256" key="3">
    <source>
        <dbReference type="ARBA" id="ARBA00023001"/>
    </source>
</evidence>
<dbReference type="InterPro" id="IPR052025">
    <property type="entry name" value="Xyloglucanase_GH74"/>
</dbReference>
<reference evidence="9 10" key="1">
    <citation type="journal article" date="2018" name="Nat. Ecol. Evol.">
        <title>Pezizomycetes genomes reveal the molecular basis of ectomycorrhizal truffle lifestyle.</title>
        <authorList>
            <person name="Murat C."/>
            <person name="Payen T."/>
            <person name="Noel B."/>
            <person name="Kuo A."/>
            <person name="Morin E."/>
            <person name="Chen J."/>
            <person name="Kohler A."/>
            <person name="Krizsan K."/>
            <person name="Balestrini R."/>
            <person name="Da Silva C."/>
            <person name="Montanini B."/>
            <person name="Hainaut M."/>
            <person name="Levati E."/>
            <person name="Barry K.W."/>
            <person name="Belfiori B."/>
            <person name="Cichocki N."/>
            <person name="Clum A."/>
            <person name="Dockter R.B."/>
            <person name="Fauchery L."/>
            <person name="Guy J."/>
            <person name="Iotti M."/>
            <person name="Le Tacon F."/>
            <person name="Lindquist E.A."/>
            <person name="Lipzen A."/>
            <person name="Malagnac F."/>
            <person name="Mello A."/>
            <person name="Molinier V."/>
            <person name="Miyauchi S."/>
            <person name="Poulain J."/>
            <person name="Riccioni C."/>
            <person name="Rubini A."/>
            <person name="Sitrit Y."/>
            <person name="Splivallo R."/>
            <person name="Traeger S."/>
            <person name="Wang M."/>
            <person name="Zifcakova L."/>
            <person name="Wipf D."/>
            <person name="Zambonelli A."/>
            <person name="Paolocci F."/>
            <person name="Nowrousian M."/>
            <person name="Ottonello S."/>
            <person name="Baldrian P."/>
            <person name="Spatafora J.W."/>
            <person name="Henrissat B."/>
            <person name="Nagy L.G."/>
            <person name="Aury J.M."/>
            <person name="Wincker P."/>
            <person name="Grigoriev I.V."/>
            <person name="Bonfante P."/>
            <person name="Martin F.M."/>
        </authorList>
    </citation>
    <scope>NUCLEOTIDE SEQUENCE [LARGE SCALE GENOMIC DNA]</scope>
    <source>
        <strain evidence="9 10">CCBAS932</strain>
    </source>
</reference>
<evidence type="ECO:0000313" key="9">
    <source>
        <dbReference type="EMBL" id="RPB14592.1"/>
    </source>
</evidence>
<keyword evidence="1 8" id="KW-0732">Signal</keyword>
<dbReference type="PANTHER" id="PTHR43739:SF2">
    <property type="entry name" value="OLIGOXYLOGLUCAN-REDUCING END-SPECIFIC XYLOGLUCANASE-RELATED"/>
    <property type="match status" value="1"/>
</dbReference>
<organism evidence="9 10">
    <name type="scientific">Morchella conica CCBAS932</name>
    <dbReference type="NCBI Taxonomy" id="1392247"/>
    <lineage>
        <taxon>Eukaryota</taxon>
        <taxon>Fungi</taxon>
        <taxon>Dikarya</taxon>
        <taxon>Ascomycota</taxon>
        <taxon>Pezizomycotina</taxon>
        <taxon>Pezizomycetes</taxon>
        <taxon>Pezizales</taxon>
        <taxon>Morchellaceae</taxon>
        <taxon>Morchella</taxon>
    </lineage>
</organism>
<dbReference type="OrthoDB" id="2151161at2759"/>
<evidence type="ECO:0000256" key="7">
    <source>
        <dbReference type="ARBA" id="ARBA00037986"/>
    </source>
</evidence>
<dbReference type="GO" id="GO:0010411">
    <property type="term" value="P:xyloglucan metabolic process"/>
    <property type="evidence" value="ECO:0007669"/>
    <property type="project" value="TreeGrafter"/>
</dbReference>
<comment type="similarity">
    <text evidence="7">Belongs to the glycosyl hydrolase 74 family.</text>
</comment>
<dbReference type="PANTHER" id="PTHR43739">
    <property type="entry name" value="XYLOGLUCANASE (EUROFUNG)"/>
    <property type="match status" value="1"/>
</dbReference>
<dbReference type="CDD" id="cd15482">
    <property type="entry name" value="Sialidase_non-viral"/>
    <property type="match status" value="1"/>
</dbReference>
<sequence length="753" mass="79591">MYGGITVLVPVFSAVATLLASVPGANAAPASQCYNWKNVRIGGGGGFVPSIVFNPGEKGVAYARTDIGGAYKLNSDDTWTPLTDFATGTDWNKWYVDGLATDPVDTSRVYLLTGAYTNSWDPNNGAILASNDYGATFTTSTLPFKVGGNMPGRGMGERLAVDPNNGSILFMGARSGNGLYKSTDYGSTWTKVTSFPNPGTFIPDPTDTDGLNGDIIGISFVTFDSTSGSLGTATPRIFVGVAEKDSESVFVSNDGGSTWTAVAGQPTGYLPHKGVLSPKENVLYLTYTDGAGPYDGTAGYVYKYNISAESWTNISPENSTFGYGGIDIDLQKPGTVMVAALNEWWPDANMWRSTDSGATWSPIWDWSYPVLNRYFGYDISSAPWLQDPNSGEDYRKLVGWMIEGLSIDPFDSNHFLYGTGATVYGSKNLLGWDTAHNFTLQSLATGIEETSIQGLVAPPTGPKLISAVGDITGFVHNDLDVAPTIGFKNPYWATSLDLDYAGNKPYSIVRVGSDGSGETKQIAVSSDYGVTWTEHEGAPDYTNGGKVALSADGNTVLWRTGSGNVLVSTGANTTFSDVSSLQPSSVIAADKKNDTIFYGASGSSFYISLDSGATFAVASTYTSSTSNPVKIVANPLTSGDVWVSSDIGLFHSTDFGATFSAISTVTRGYQFALGAPPTTDGYPAIYLVGTVDGSVGVFRSDDTGVTWYKINDDAHGFGSPDSVPVAADQNTYGRVYLGTNGRGIFYGDASCTV</sequence>
<feature type="signal peptide" evidence="8">
    <location>
        <begin position="1"/>
        <end position="27"/>
    </location>
</feature>
<dbReference type="InterPro" id="IPR015943">
    <property type="entry name" value="WD40/YVTN_repeat-like_dom_sf"/>
</dbReference>
<evidence type="ECO:0000256" key="6">
    <source>
        <dbReference type="ARBA" id="ARBA00023326"/>
    </source>
</evidence>
<evidence type="ECO:0000256" key="5">
    <source>
        <dbReference type="ARBA" id="ARBA00023295"/>
    </source>
</evidence>
<name>A0A3N4KZA8_9PEZI</name>
<evidence type="ECO:0000256" key="2">
    <source>
        <dbReference type="ARBA" id="ARBA00022801"/>
    </source>
</evidence>
<dbReference type="FunFam" id="2.130.10.10:FF:000534">
    <property type="entry name" value="Xyloglucanase Xgh74A"/>
    <property type="match status" value="1"/>
</dbReference>
<proteinExistence type="inferred from homology"/>
<feature type="chain" id="PRO_5018098796" evidence="8">
    <location>
        <begin position="28"/>
        <end position="753"/>
    </location>
</feature>
<dbReference type="AlphaFoldDB" id="A0A3N4KZA8"/>
<evidence type="ECO:0000313" key="10">
    <source>
        <dbReference type="Proteomes" id="UP000277580"/>
    </source>
</evidence>
<gene>
    <name evidence="9" type="ORF">P167DRAFT_484296</name>
</gene>
<evidence type="ECO:0000256" key="4">
    <source>
        <dbReference type="ARBA" id="ARBA00023277"/>
    </source>
</evidence>
<evidence type="ECO:0000256" key="1">
    <source>
        <dbReference type="ARBA" id="ARBA00022729"/>
    </source>
</evidence>
<dbReference type="GO" id="GO:0030245">
    <property type="term" value="P:cellulose catabolic process"/>
    <property type="evidence" value="ECO:0007669"/>
    <property type="project" value="UniProtKB-KW"/>
</dbReference>
<dbReference type="SUPFAM" id="SSF110296">
    <property type="entry name" value="Oligoxyloglucan reducing end-specific cellobiohydrolase"/>
    <property type="match status" value="2"/>
</dbReference>
<keyword evidence="10" id="KW-1185">Reference proteome</keyword>
<keyword evidence="3" id="KW-0136">Cellulose degradation</keyword>
<keyword evidence="4" id="KW-0119">Carbohydrate metabolism</keyword>
<dbReference type="InParanoid" id="A0A3N4KZA8"/>
<keyword evidence="6" id="KW-0624">Polysaccharide degradation</keyword>
<accession>A0A3N4KZA8</accession>
<dbReference type="GO" id="GO:0016798">
    <property type="term" value="F:hydrolase activity, acting on glycosyl bonds"/>
    <property type="evidence" value="ECO:0007669"/>
    <property type="project" value="UniProtKB-KW"/>
</dbReference>
<evidence type="ECO:0000256" key="8">
    <source>
        <dbReference type="SAM" id="SignalP"/>
    </source>
</evidence>